<dbReference type="Proteomes" id="UP000253562">
    <property type="component" value="Unassembled WGS sequence"/>
</dbReference>
<gene>
    <name evidence="2" type="ORF">DTL42_00450</name>
</gene>
<comment type="caution">
    <text evidence="2">The sequence shown here is derived from an EMBL/GenBank/DDBJ whole genome shotgun (WGS) entry which is preliminary data.</text>
</comment>
<name>A0A368KXM8_9BACT</name>
<dbReference type="EMBL" id="QPEX01000004">
    <property type="protein sequence ID" value="RCS56088.1"/>
    <property type="molecule type" value="Genomic_DNA"/>
</dbReference>
<reference evidence="2 3" key="1">
    <citation type="submission" date="2018-07" db="EMBL/GenBank/DDBJ databases">
        <title>Comparative genomes isolates from brazilian mangrove.</title>
        <authorList>
            <person name="De Araujo J.E."/>
            <person name="Taketani R.G."/>
            <person name="Silva M.C.P."/>
            <person name="Lourenco M.V."/>
            <person name="Oliveira V.M."/>
            <person name="Andreote F.D."/>
        </authorList>
    </citation>
    <scope>NUCLEOTIDE SEQUENCE [LARGE SCALE GENOMIC DNA]</scope>
    <source>
        <strain evidence="2 3">HEX PRIS-MGV</strain>
    </source>
</reference>
<evidence type="ECO:0000313" key="3">
    <source>
        <dbReference type="Proteomes" id="UP000253562"/>
    </source>
</evidence>
<organism evidence="2 3">
    <name type="scientific">Bremerella cremea</name>
    <dbReference type="NCBI Taxonomy" id="1031537"/>
    <lineage>
        <taxon>Bacteria</taxon>
        <taxon>Pseudomonadati</taxon>
        <taxon>Planctomycetota</taxon>
        <taxon>Planctomycetia</taxon>
        <taxon>Pirellulales</taxon>
        <taxon>Pirellulaceae</taxon>
        <taxon>Bremerella</taxon>
    </lineage>
</organism>
<evidence type="ECO:0000256" key="1">
    <source>
        <dbReference type="SAM" id="MobiDB-lite"/>
    </source>
</evidence>
<protein>
    <recommendedName>
        <fullName evidence="4">HNH endonuclease</fullName>
    </recommendedName>
</protein>
<feature type="region of interest" description="Disordered" evidence="1">
    <location>
        <begin position="114"/>
        <end position="134"/>
    </location>
</feature>
<evidence type="ECO:0000313" key="2">
    <source>
        <dbReference type="EMBL" id="RCS56088.1"/>
    </source>
</evidence>
<feature type="region of interest" description="Disordered" evidence="1">
    <location>
        <begin position="64"/>
        <end position="83"/>
    </location>
</feature>
<dbReference type="AlphaFoldDB" id="A0A368KXM8"/>
<proteinExistence type="predicted"/>
<sequence>MRDIEVQTGRKLHSRQVELLKDNLRSQRYSKLSKADTARHRRQFDSVKDDLIAEWERQTGQSWPRYTENLPKKNGKPGFSRLKGDPYDAHHVIENELGGPAEWWNIHPARFPGQHQGGIHRSGSPLRQLLENID</sequence>
<evidence type="ECO:0008006" key="4">
    <source>
        <dbReference type="Google" id="ProtNLM"/>
    </source>
</evidence>
<accession>A0A368KXM8</accession>